<dbReference type="InterPro" id="IPR019213">
    <property type="entry name" value="EhaD-like"/>
</dbReference>
<evidence type="ECO:0000313" key="2">
    <source>
        <dbReference type="EMBL" id="RXE55320.1"/>
    </source>
</evidence>
<accession>A0A498GZR0</accession>
<evidence type="ECO:0000313" key="3">
    <source>
        <dbReference type="Proteomes" id="UP000290932"/>
    </source>
</evidence>
<protein>
    <recommendedName>
        <fullName evidence="4">DUF2108 domain-containing protein</fullName>
    </recommendedName>
</protein>
<proteinExistence type="predicted"/>
<dbReference type="Proteomes" id="UP000290932">
    <property type="component" value="Unassembled WGS sequence"/>
</dbReference>
<keyword evidence="3" id="KW-1185">Reference proteome</keyword>
<dbReference type="EMBL" id="LHQS01000003">
    <property type="protein sequence ID" value="RXE55320.1"/>
    <property type="molecule type" value="Genomic_DNA"/>
</dbReference>
<feature type="transmembrane region" description="Helical" evidence="1">
    <location>
        <begin position="52"/>
        <end position="71"/>
    </location>
</feature>
<dbReference type="OrthoDB" id="110037at2157"/>
<keyword evidence="1" id="KW-0472">Membrane</keyword>
<organism evidence="2 3">
    <name type="scientific">Methanoculleus taiwanensis</name>
    <dbReference type="NCBI Taxonomy" id="1550565"/>
    <lineage>
        <taxon>Archaea</taxon>
        <taxon>Methanobacteriati</taxon>
        <taxon>Methanobacteriota</taxon>
        <taxon>Stenosarchaea group</taxon>
        <taxon>Methanomicrobia</taxon>
        <taxon>Methanomicrobiales</taxon>
        <taxon>Methanomicrobiaceae</taxon>
        <taxon>Methanoculleus</taxon>
    </lineage>
</organism>
<name>A0A498GZR0_9EURY</name>
<dbReference type="AlphaFoldDB" id="A0A498GZR0"/>
<comment type="caution">
    <text evidence="2">The sequence shown here is derived from an EMBL/GenBank/DDBJ whole genome shotgun (WGS) entry which is preliminary data.</text>
</comment>
<evidence type="ECO:0008006" key="4">
    <source>
        <dbReference type="Google" id="ProtNLM"/>
    </source>
</evidence>
<keyword evidence="1" id="KW-1133">Transmembrane helix</keyword>
<dbReference type="RefSeq" id="WP_128694490.1">
    <property type="nucleotide sequence ID" value="NZ_LHQS01000003.1"/>
</dbReference>
<gene>
    <name evidence="2" type="ORF">ABH15_11185</name>
</gene>
<dbReference type="Pfam" id="PF09881">
    <property type="entry name" value="EhaD"/>
    <property type="match status" value="1"/>
</dbReference>
<keyword evidence="1" id="KW-0812">Transmembrane</keyword>
<reference evidence="2 3" key="1">
    <citation type="journal article" date="2015" name="Int. J. Syst. Evol. Microbiol.">
        <title>Methanoculleus taiwanensis sp. nov., a methanogen isolated from deep marine sediment at the deformation front area near Taiwan.</title>
        <authorList>
            <person name="Weng C.Y."/>
            <person name="Chen S.C."/>
            <person name="Lai M.C."/>
            <person name="Wu S.Y."/>
            <person name="Lin S."/>
            <person name="Yang T.F."/>
            <person name="Chen P.C."/>
        </authorList>
    </citation>
    <scope>NUCLEOTIDE SEQUENCE [LARGE SCALE GENOMIC DNA]</scope>
    <source>
        <strain evidence="2 3">CYW4</strain>
    </source>
</reference>
<evidence type="ECO:0000256" key="1">
    <source>
        <dbReference type="SAM" id="Phobius"/>
    </source>
</evidence>
<sequence length="76" mass="7807">MNDLLASLYGAIALIGAVSALLQTNSFNKLISVGIIAGGVIPFLVDRGYLDVAIAVGLIIPVTTIIILLVCRRGAA</sequence>